<proteinExistence type="predicted"/>
<dbReference type="CDD" id="cd07344">
    <property type="entry name" value="M48_yhfN_like"/>
    <property type="match status" value="1"/>
</dbReference>
<evidence type="ECO:0000313" key="2">
    <source>
        <dbReference type="EMBL" id="MBO8426542.1"/>
    </source>
</evidence>
<dbReference type="Proteomes" id="UP000823634">
    <property type="component" value="Unassembled WGS sequence"/>
</dbReference>
<name>A0A9D9DFB8_9FIRM</name>
<sequence>MWMRKLRRDYSYNGKTYTGYVYYRMAKTVSASFDKSGNIRGRVRFDADLPTLDKIVFRLLRMAESKPKPTEDGFTYVLGRKMPTSLDEDGVKQSYRSEALAYYTGRVRHFEGLMGIKRPYKVRVRDMSSRLGVNSAKTYSLTFSLYLYHFSPEVVDSVVVHELAHHFVPNHSKRFYDALLPYCPDYRRLRRSILDCDFAFGASHDQDREPR</sequence>
<dbReference type="PANTHER" id="PTHR30399:SF1">
    <property type="entry name" value="UTP PYROPHOSPHATASE"/>
    <property type="match status" value="1"/>
</dbReference>
<dbReference type="EMBL" id="JADINA010000028">
    <property type="protein sequence ID" value="MBO8426542.1"/>
    <property type="molecule type" value="Genomic_DNA"/>
</dbReference>
<feature type="domain" description="YgjP-like metallopeptidase" evidence="1">
    <location>
        <begin position="84"/>
        <end position="192"/>
    </location>
</feature>
<dbReference type="Gene3D" id="3.30.2010.10">
    <property type="entry name" value="Metalloproteases ('zincins'), catalytic domain"/>
    <property type="match status" value="1"/>
</dbReference>
<accession>A0A9D9DFB8</accession>
<dbReference type="InterPro" id="IPR053136">
    <property type="entry name" value="UTP_pyrophosphatase-like"/>
</dbReference>
<gene>
    <name evidence="2" type="ORF">IAC61_04385</name>
</gene>
<reference evidence="2" key="2">
    <citation type="journal article" date="2021" name="PeerJ">
        <title>Extensive microbial diversity within the chicken gut microbiome revealed by metagenomics and culture.</title>
        <authorList>
            <person name="Gilroy R."/>
            <person name="Ravi A."/>
            <person name="Getino M."/>
            <person name="Pursley I."/>
            <person name="Horton D.L."/>
            <person name="Alikhan N.F."/>
            <person name="Baker D."/>
            <person name="Gharbi K."/>
            <person name="Hall N."/>
            <person name="Watson M."/>
            <person name="Adriaenssens E.M."/>
            <person name="Foster-Nyarko E."/>
            <person name="Jarju S."/>
            <person name="Secka A."/>
            <person name="Antonio M."/>
            <person name="Oren A."/>
            <person name="Chaudhuri R.R."/>
            <person name="La Ragione R."/>
            <person name="Hildebrand F."/>
            <person name="Pallen M.J."/>
        </authorList>
    </citation>
    <scope>NUCLEOTIDE SEQUENCE</scope>
    <source>
        <strain evidence="2">17113</strain>
    </source>
</reference>
<comment type="caution">
    <text evidence="2">The sequence shown here is derived from an EMBL/GenBank/DDBJ whole genome shotgun (WGS) entry which is preliminary data.</text>
</comment>
<dbReference type="AlphaFoldDB" id="A0A9D9DFB8"/>
<protein>
    <submittedName>
        <fullName evidence="2">DUF45 domain-containing protein</fullName>
    </submittedName>
</protein>
<dbReference type="InterPro" id="IPR002725">
    <property type="entry name" value="YgjP-like_metallopeptidase"/>
</dbReference>
<evidence type="ECO:0000313" key="3">
    <source>
        <dbReference type="Proteomes" id="UP000823634"/>
    </source>
</evidence>
<reference evidence="2" key="1">
    <citation type="submission" date="2020-10" db="EMBL/GenBank/DDBJ databases">
        <authorList>
            <person name="Gilroy R."/>
        </authorList>
    </citation>
    <scope>NUCLEOTIDE SEQUENCE</scope>
    <source>
        <strain evidence="2">17113</strain>
    </source>
</reference>
<dbReference type="Pfam" id="PF01863">
    <property type="entry name" value="YgjP-like"/>
    <property type="match status" value="1"/>
</dbReference>
<evidence type="ECO:0000259" key="1">
    <source>
        <dbReference type="Pfam" id="PF01863"/>
    </source>
</evidence>
<organism evidence="2 3">
    <name type="scientific">Candidatus Alloenteromonas pullistercoris</name>
    <dbReference type="NCBI Taxonomy" id="2840785"/>
    <lineage>
        <taxon>Bacteria</taxon>
        <taxon>Bacillati</taxon>
        <taxon>Bacillota</taxon>
        <taxon>Bacillota incertae sedis</taxon>
        <taxon>Candidatus Alloenteromonas</taxon>
    </lineage>
</organism>
<dbReference type="PANTHER" id="PTHR30399">
    <property type="entry name" value="UNCHARACTERIZED PROTEIN YGJP"/>
    <property type="match status" value="1"/>
</dbReference>